<proteinExistence type="predicted"/>
<dbReference type="EMBL" id="CP133271">
    <property type="protein sequence ID" value="WVX67766.1"/>
    <property type="molecule type" value="Genomic_DNA"/>
</dbReference>
<protein>
    <submittedName>
        <fullName evidence="1">Uncharacterized protein</fullName>
    </submittedName>
</protein>
<keyword evidence="2" id="KW-1185">Reference proteome</keyword>
<organism evidence="1 2">
    <name type="scientific">Candidatus Bealeia paramacronuclearis</name>
    <dbReference type="NCBI Taxonomy" id="1921001"/>
    <lineage>
        <taxon>Bacteria</taxon>
        <taxon>Pseudomonadati</taxon>
        <taxon>Pseudomonadota</taxon>
        <taxon>Alphaproteobacteria</taxon>
        <taxon>Holosporales</taxon>
        <taxon>Holosporaceae</taxon>
        <taxon>Candidatus Bealeia</taxon>
    </lineage>
</organism>
<evidence type="ECO:0000313" key="1">
    <source>
        <dbReference type="EMBL" id="WVX67766.1"/>
    </source>
</evidence>
<keyword evidence="1" id="KW-0614">Plasmid</keyword>
<accession>A0ABZ2C6R9</accession>
<reference evidence="1 2" key="1">
    <citation type="journal article" date="2024" name="Environ. Microbiol.">
        <title>Novel evolutionary insights on the interactions of the Holosporales (Alphaproteobacteria) with eukaryotic hosts from comparative genomics.</title>
        <authorList>
            <person name="Giovannini M."/>
            <person name="Petroni G."/>
            <person name="Castelli M."/>
        </authorList>
    </citation>
    <scope>NUCLEOTIDE SEQUENCE [LARGE SCALE GENOMIC DNA]</scope>
    <source>
        <strain evidence="1 2">US_Bl 15I1</strain>
    </source>
</reference>
<sequence>MIQDVLGNLLKNLQVQRDRLALYVTSGGCDSYDDYRFHTGLLEGLQAAGDLIAKESEAIESGQLSPTHTRTS</sequence>
<name>A0ABZ2C6R9_9PROT</name>
<dbReference type="RefSeq" id="WP_331256876.1">
    <property type="nucleotide sequence ID" value="NZ_CP133271.1"/>
</dbReference>
<gene>
    <name evidence="1" type="ORF">Bealeia1_01985</name>
</gene>
<evidence type="ECO:0000313" key="2">
    <source>
        <dbReference type="Proteomes" id="UP001330434"/>
    </source>
</evidence>
<dbReference type="Proteomes" id="UP001330434">
    <property type="component" value="Plasmid pBealeia1"/>
</dbReference>
<geneLocation type="plasmid" evidence="1 2">
    <name>pBealeia1</name>
</geneLocation>